<proteinExistence type="predicted"/>
<dbReference type="CDD" id="cd16017">
    <property type="entry name" value="LptA"/>
    <property type="match status" value="1"/>
</dbReference>
<dbReference type="InterPro" id="IPR000917">
    <property type="entry name" value="Sulfatase_N"/>
</dbReference>
<dbReference type="InterPro" id="IPR058130">
    <property type="entry name" value="PEA_transf_C"/>
</dbReference>
<feature type="domain" description="Sulfatase N-terminal" evidence="8">
    <location>
        <begin position="143"/>
        <end position="409"/>
    </location>
</feature>
<dbReference type="AlphaFoldDB" id="A0A5U8JHL6"/>
<evidence type="ECO:0000256" key="5">
    <source>
        <dbReference type="ARBA" id="ARBA00022989"/>
    </source>
</evidence>
<dbReference type="PANTHER" id="PTHR30443">
    <property type="entry name" value="INNER MEMBRANE PROTEIN"/>
    <property type="match status" value="1"/>
</dbReference>
<accession>A0A5U8JHL6</accession>
<feature type="transmembrane region" description="Helical" evidence="7">
    <location>
        <begin position="20"/>
        <end position="41"/>
    </location>
</feature>
<dbReference type="EMBL" id="AAGTPA010000114">
    <property type="protein sequence ID" value="EBR8436776.1"/>
    <property type="molecule type" value="Genomic_DNA"/>
</dbReference>
<dbReference type="GO" id="GO:0005886">
    <property type="term" value="C:plasma membrane"/>
    <property type="evidence" value="ECO:0007669"/>
    <property type="project" value="UniProtKB-SubCell"/>
</dbReference>
<dbReference type="Gene3D" id="3.40.720.10">
    <property type="entry name" value="Alkaline Phosphatase, subunit A"/>
    <property type="match status" value="1"/>
</dbReference>
<dbReference type="GO" id="GO:0009244">
    <property type="term" value="P:lipopolysaccharide core region biosynthetic process"/>
    <property type="evidence" value="ECO:0007669"/>
    <property type="project" value="TreeGrafter"/>
</dbReference>
<dbReference type="Proteomes" id="UP000839597">
    <property type="component" value="Unassembled WGS sequence"/>
</dbReference>
<sequence length="430" mass="49946">MVMASVGVSMYTVIGTIKALGGYIIFLTLLAYIIITIIVLHTPRAKYSKKNKVVITILLIISLIIPLANGARDWGWRFYLNNIKYSPSFISQSYLDNYKIFFGYIISVASIYVENYQNEYLYKKVNHKMLPSYLSKNHDKKQKNIIYVIGESSNPGRYSIYQYNYNTTPHLYNYMENNEFCVIKKVHSPAAQTRLAVPMLMSLQTPDDRDALFYEPNLVEIAKMQGYKTYWLDTQTQFNLWDKTFGFISQYADILVSPDRHNVKKTIKSDNDEALLALVKYYISSPNISGNNFFVIHLIGQHLPYNSFITNSSLKDKYDKSVYSTDYMLNEIKILADKHLKDYILIYLSDHGEVVGRGHGYTTSYNEMYKIPLLITQSKYCNEIEKFRYNKGYINSNMIKYIILNMMGISVSKDKIQNEIKRSNIILNSQ</sequence>
<evidence type="ECO:0000256" key="7">
    <source>
        <dbReference type="SAM" id="Phobius"/>
    </source>
</evidence>
<feature type="non-terminal residue" evidence="9">
    <location>
        <position position="430"/>
    </location>
</feature>
<evidence type="ECO:0000256" key="2">
    <source>
        <dbReference type="ARBA" id="ARBA00022475"/>
    </source>
</evidence>
<reference evidence="9" key="1">
    <citation type="submission" date="2018-06" db="EMBL/GenBank/DDBJ databases">
        <authorList>
            <person name="Ashton P.M."/>
            <person name="Dallman T."/>
            <person name="Nair S."/>
            <person name="De Pinna E."/>
            <person name="Peters T."/>
            <person name="Grant K."/>
        </authorList>
    </citation>
    <scope>NUCLEOTIDE SEQUENCE [LARGE SCALE GENOMIC DNA]</scope>
    <source>
        <strain evidence="9">449454</strain>
    </source>
</reference>
<dbReference type="SUPFAM" id="SSF53649">
    <property type="entry name" value="Alkaline phosphatase-like"/>
    <property type="match status" value="1"/>
</dbReference>
<keyword evidence="5 7" id="KW-1133">Transmembrane helix</keyword>
<evidence type="ECO:0000256" key="1">
    <source>
        <dbReference type="ARBA" id="ARBA00004651"/>
    </source>
</evidence>
<evidence type="ECO:0000256" key="6">
    <source>
        <dbReference type="ARBA" id="ARBA00023136"/>
    </source>
</evidence>
<evidence type="ECO:0000256" key="3">
    <source>
        <dbReference type="ARBA" id="ARBA00022679"/>
    </source>
</evidence>
<keyword evidence="4 7" id="KW-0812">Transmembrane</keyword>
<evidence type="ECO:0000313" key="9">
    <source>
        <dbReference type="EMBL" id="EBR8436776.1"/>
    </source>
</evidence>
<dbReference type="InterPro" id="IPR040423">
    <property type="entry name" value="PEA_transferase"/>
</dbReference>
<feature type="transmembrane region" description="Helical" evidence="7">
    <location>
        <begin position="53"/>
        <end position="71"/>
    </location>
</feature>
<evidence type="ECO:0000256" key="4">
    <source>
        <dbReference type="ARBA" id="ARBA00022692"/>
    </source>
</evidence>
<keyword evidence="2" id="KW-1003">Cell membrane</keyword>
<evidence type="ECO:0000259" key="8">
    <source>
        <dbReference type="Pfam" id="PF00884"/>
    </source>
</evidence>
<dbReference type="InterPro" id="IPR017850">
    <property type="entry name" value="Alkaline_phosphatase_core_sf"/>
</dbReference>
<protein>
    <recommendedName>
        <fullName evidence="8">Sulfatase N-terminal domain-containing protein</fullName>
    </recommendedName>
</protein>
<name>A0A5U8JHL6_SALET</name>
<gene>
    <name evidence="9" type="ORF">DOI44_28345</name>
</gene>
<dbReference type="Pfam" id="PF00884">
    <property type="entry name" value="Sulfatase"/>
    <property type="match status" value="1"/>
</dbReference>
<keyword evidence="3" id="KW-0808">Transferase</keyword>
<comment type="caution">
    <text evidence="9">The sequence shown here is derived from an EMBL/GenBank/DDBJ whole genome shotgun (WGS) entry which is preliminary data.</text>
</comment>
<organism evidence="9">
    <name type="scientific">Salmonella enterica subsp. enterica serovar Panama</name>
    <dbReference type="NCBI Taxonomy" id="29472"/>
    <lineage>
        <taxon>Bacteria</taxon>
        <taxon>Pseudomonadati</taxon>
        <taxon>Pseudomonadota</taxon>
        <taxon>Gammaproteobacteria</taxon>
        <taxon>Enterobacterales</taxon>
        <taxon>Enterobacteriaceae</taxon>
        <taxon>Salmonella</taxon>
    </lineage>
</organism>
<keyword evidence="6 7" id="KW-0472">Membrane</keyword>
<comment type="subcellular location">
    <subcellularLocation>
        <location evidence="1">Cell membrane</location>
        <topology evidence="1">Multi-pass membrane protein</topology>
    </subcellularLocation>
</comment>
<dbReference type="PANTHER" id="PTHR30443:SF0">
    <property type="entry name" value="PHOSPHOETHANOLAMINE TRANSFERASE EPTA"/>
    <property type="match status" value="1"/>
</dbReference>
<dbReference type="GO" id="GO:0016776">
    <property type="term" value="F:phosphotransferase activity, phosphate group as acceptor"/>
    <property type="evidence" value="ECO:0007669"/>
    <property type="project" value="TreeGrafter"/>
</dbReference>